<reference evidence="1" key="2">
    <citation type="submission" date="2021-03" db="UniProtKB">
        <authorList>
            <consortium name="EnsemblPlants"/>
        </authorList>
    </citation>
    <scope>IDENTIFICATION</scope>
</reference>
<reference evidence="1" key="1">
    <citation type="submission" date="2018-11" db="EMBL/GenBank/DDBJ databases">
        <authorList>
            <person name="Grassa J C."/>
        </authorList>
    </citation>
    <scope>NUCLEOTIDE SEQUENCE [LARGE SCALE GENOMIC DNA]</scope>
</reference>
<keyword evidence="2" id="KW-1185">Reference proteome</keyword>
<dbReference type="Proteomes" id="UP000596661">
    <property type="component" value="Chromosome 1"/>
</dbReference>
<evidence type="ECO:0000313" key="2">
    <source>
        <dbReference type="Proteomes" id="UP000596661"/>
    </source>
</evidence>
<protein>
    <submittedName>
        <fullName evidence="1">Uncharacterized protein</fullName>
    </submittedName>
</protein>
<evidence type="ECO:0000313" key="1">
    <source>
        <dbReference type="EnsemblPlants" id="cds.evm.model.01.1467"/>
    </source>
</evidence>
<dbReference type="OMA" id="MATHESK"/>
<name>A0A803NH67_CANSA</name>
<accession>A0A803NH67</accession>
<proteinExistence type="predicted"/>
<organism evidence="1 2">
    <name type="scientific">Cannabis sativa</name>
    <name type="common">Hemp</name>
    <name type="synonym">Marijuana</name>
    <dbReference type="NCBI Taxonomy" id="3483"/>
    <lineage>
        <taxon>Eukaryota</taxon>
        <taxon>Viridiplantae</taxon>
        <taxon>Streptophyta</taxon>
        <taxon>Embryophyta</taxon>
        <taxon>Tracheophyta</taxon>
        <taxon>Spermatophyta</taxon>
        <taxon>Magnoliopsida</taxon>
        <taxon>eudicotyledons</taxon>
        <taxon>Gunneridae</taxon>
        <taxon>Pentapetalae</taxon>
        <taxon>rosids</taxon>
        <taxon>fabids</taxon>
        <taxon>Rosales</taxon>
        <taxon>Cannabaceae</taxon>
        <taxon>Cannabis</taxon>
    </lineage>
</organism>
<dbReference type="EnsemblPlants" id="evm.model.01.1467">
    <property type="protein sequence ID" value="cds.evm.model.01.1467"/>
    <property type="gene ID" value="evm.TU.01.1467"/>
</dbReference>
<dbReference type="Gramene" id="evm.model.01.1467">
    <property type="protein sequence ID" value="cds.evm.model.01.1467"/>
    <property type="gene ID" value="evm.TU.01.1467"/>
</dbReference>
<dbReference type="EMBL" id="UZAU01000032">
    <property type="status" value="NOT_ANNOTATED_CDS"/>
    <property type="molecule type" value="Genomic_DNA"/>
</dbReference>
<dbReference type="PANTHER" id="PTHR33067">
    <property type="entry name" value="RNA-DIRECTED DNA POLYMERASE-RELATED"/>
    <property type="match status" value="1"/>
</dbReference>
<dbReference type="PANTHER" id="PTHR33067:SF31">
    <property type="entry name" value="RNA-DIRECTED DNA POLYMERASE"/>
    <property type="match status" value="1"/>
</dbReference>
<sequence>MSKSATGAYELLKDMAMNNHQWSYERASRKKKTVGMYELDAKTALTAQEIFQVTNPKDQCKVISLRSRKELEESIKKCIHSPKVEVKDDGLVEEKLHINIPFVEALEQIPSYVKFMKEILLKKRRLEDYGTVALTEEYNAILQKKLPLKLKDPVFQKLKLGKARPTTISLKMANRSVKYPRGVIEDVLVKRRVKSLFYEKFKGFDDIWDSCNILNGTRRASTYDIMALKDAQGGLDPS</sequence>
<dbReference type="AlphaFoldDB" id="A0A803NH67"/>